<proteinExistence type="predicted"/>
<dbReference type="EMBL" id="GBXM01087927">
    <property type="protein sequence ID" value="JAH20650.1"/>
    <property type="molecule type" value="Transcribed_RNA"/>
</dbReference>
<sequence>MKRDHVLPKLYLQATSGGGLKML</sequence>
<protein>
    <submittedName>
        <fullName evidence="1">Uncharacterized protein</fullName>
    </submittedName>
</protein>
<accession>A0A0E9QWM2</accession>
<name>A0A0E9QWM2_ANGAN</name>
<evidence type="ECO:0000313" key="1">
    <source>
        <dbReference type="EMBL" id="JAH20650.1"/>
    </source>
</evidence>
<reference evidence="1" key="2">
    <citation type="journal article" date="2015" name="Fish Shellfish Immunol.">
        <title>Early steps in the European eel (Anguilla anguilla)-Vibrio vulnificus interaction in the gills: Role of the RtxA13 toxin.</title>
        <authorList>
            <person name="Callol A."/>
            <person name="Pajuelo D."/>
            <person name="Ebbesson L."/>
            <person name="Teles M."/>
            <person name="MacKenzie S."/>
            <person name="Amaro C."/>
        </authorList>
    </citation>
    <scope>NUCLEOTIDE SEQUENCE</scope>
</reference>
<reference evidence="1" key="1">
    <citation type="submission" date="2014-11" db="EMBL/GenBank/DDBJ databases">
        <authorList>
            <person name="Amaro Gonzalez C."/>
        </authorList>
    </citation>
    <scope>NUCLEOTIDE SEQUENCE</scope>
</reference>
<dbReference type="AlphaFoldDB" id="A0A0E9QWM2"/>
<organism evidence="1">
    <name type="scientific">Anguilla anguilla</name>
    <name type="common">European freshwater eel</name>
    <name type="synonym">Muraena anguilla</name>
    <dbReference type="NCBI Taxonomy" id="7936"/>
    <lineage>
        <taxon>Eukaryota</taxon>
        <taxon>Metazoa</taxon>
        <taxon>Chordata</taxon>
        <taxon>Craniata</taxon>
        <taxon>Vertebrata</taxon>
        <taxon>Euteleostomi</taxon>
        <taxon>Actinopterygii</taxon>
        <taxon>Neopterygii</taxon>
        <taxon>Teleostei</taxon>
        <taxon>Anguilliformes</taxon>
        <taxon>Anguillidae</taxon>
        <taxon>Anguilla</taxon>
    </lineage>
</organism>